<protein>
    <submittedName>
        <fullName evidence="1">Uncharacterized protein</fullName>
    </submittedName>
</protein>
<reference evidence="2" key="1">
    <citation type="submission" date="2014-09" db="EMBL/GenBank/DDBJ databases">
        <authorList>
            <person name="Mudge J."/>
            <person name="Ramaraj T."/>
            <person name="Lindquist I.E."/>
            <person name="Bharti A.K."/>
            <person name="Sundararajan A."/>
            <person name="Cameron C.T."/>
            <person name="Woodward J.E."/>
            <person name="May G.D."/>
            <person name="Brubaker C."/>
            <person name="Broadhvest J."/>
            <person name="Wilkins T.A."/>
        </authorList>
    </citation>
    <scope>NUCLEOTIDE SEQUENCE</scope>
    <source>
        <strain evidence="2">cv. AKA8401</strain>
    </source>
</reference>
<organism evidence="1 2">
    <name type="scientific">Gossypium arboreum</name>
    <name type="common">Tree cotton</name>
    <name type="synonym">Gossypium nanking</name>
    <dbReference type="NCBI Taxonomy" id="29729"/>
    <lineage>
        <taxon>Eukaryota</taxon>
        <taxon>Viridiplantae</taxon>
        <taxon>Streptophyta</taxon>
        <taxon>Embryophyta</taxon>
        <taxon>Tracheophyta</taxon>
        <taxon>Spermatophyta</taxon>
        <taxon>Magnoliopsida</taxon>
        <taxon>eudicotyledons</taxon>
        <taxon>Gunneridae</taxon>
        <taxon>Pentapetalae</taxon>
        <taxon>rosids</taxon>
        <taxon>malvids</taxon>
        <taxon>Malvales</taxon>
        <taxon>Malvaceae</taxon>
        <taxon>Malvoideae</taxon>
        <taxon>Gossypium</taxon>
    </lineage>
</organism>
<sequence length="12" mass="1454">MEVFKDILTVCR</sequence>
<name>A0A0B0P5C8_GOSAR</name>
<dbReference type="EMBL" id="KN412711">
    <property type="protein sequence ID" value="KHG19294.1"/>
    <property type="molecule type" value="Genomic_DNA"/>
</dbReference>
<evidence type="ECO:0000313" key="1">
    <source>
        <dbReference type="EMBL" id="KHG19294.1"/>
    </source>
</evidence>
<evidence type="ECO:0000313" key="2">
    <source>
        <dbReference type="Proteomes" id="UP000032142"/>
    </source>
</evidence>
<keyword evidence="2" id="KW-1185">Reference proteome</keyword>
<gene>
    <name evidence="1" type="ORF">F383_04036</name>
</gene>
<proteinExistence type="predicted"/>
<dbReference type="Proteomes" id="UP000032142">
    <property type="component" value="Unassembled WGS sequence"/>
</dbReference>
<accession>A0A0B0P5C8</accession>